<organism evidence="1 2">
    <name type="scientific">Aspergillus luchuensis (strain CBS 106.47)</name>
    <dbReference type="NCBI Taxonomy" id="1137211"/>
    <lineage>
        <taxon>Eukaryota</taxon>
        <taxon>Fungi</taxon>
        <taxon>Dikarya</taxon>
        <taxon>Ascomycota</taxon>
        <taxon>Pezizomycotina</taxon>
        <taxon>Eurotiomycetes</taxon>
        <taxon>Eurotiomycetidae</taxon>
        <taxon>Eurotiales</taxon>
        <taxon>Aspergillaceae</taxon>
        <taxon>Aspergillus</taxon>
        <taxon>Aspergillus subgen. Circumdati</taxon>
    </lineage>
</organism>
<dbReference type="Proteomes" id="UP000184063">
    <property type="component" value="Unassembled WGS sequence"/>
</dbReference>
<proteinExistence type="predicted"/>
<reference evidence="2" key="1">
    <citation type="journal article" date="2017" name="Genome Biol.">
        <title>Comparative genomics reveals high biological diversity and specific adaptations in the industrially and medically important fungal genus Aspergillus.</title>
        <authorList>
            <person name="de Vries R.P."/>
            <person name="Riley R."/>
            <person name="Wiebenga A."/>
            <person name="Aguilar-Osorio G."/>
            <person name="Amillis S."/>
            <person name="Uchima C.A."/>
            <person name="Anderluh G."/>
            <person name="Asadollahi M."/>
            <person name="Askin M."/>
            <person name="Barry K."/>
            <person name="Battaglia E."/>
            <person name="Bayram O."/>
            <person name="Benocci T."/>
            <person name="Braus-Stromeyer S.A."/>
            <person name="Caldana C."/>
            <person name="Canovas D."/>
            <person name="Cerqueira G.C."/>
            <person name="Chen F."/>
            <person name="Chen W."/>
            <person name="Choi C."/>
            <person name="Clum A."/>
            <person name="Dos Santos R.A."/>
            <person name="Damasio A.R."/>
            <person name="Diallinas G."/>
            <person name="Emri T."/>
            <person name="Fekete E."/>
            <person name="Flipphi M."/>
            <person name="Freyberg S."/>
            <person name="Gallo A."/>
            <person name="Gournas C."/>
            <person name="Habgood R."/>
            <person name="Hainaut M."/>
            <person name="Harispe M.L."/>
            <person name="Henrissat B."/>
            <person name="Hilden K.S."/>
            <person name="Hope R."/>
            <person name="Hossain A."/>
            <person name="Karabika E."/>
            <person name="Karaffa L."/>
            <person name="Karanyi Z."/>
            <person name="Krasevec N."/>
            <person name="Kuo A."/>
            <person name="Kusch H."/>
            <person name="LaButti K."/>
            <person name="Lagendijk E.L."/>
            <person name="Lapidus A."/>
            <person name="Levasseur A."/>
            <person name="Lindquist E."/>
            <person name="Lipzen A."/>
            <person name="Logrieco A.F."/>
            <person name="MacCabe A."/>
            <person name="Maekelae M.R."/>
            <person name="Malavazi I."/>
            <person name="Melin P."/>
            <person name="Meyer V."/>
            <person name="Mielnichuk N."/>
            <person name="Miskei M."/>
            <person name="Molnar A.P."/>
            <person name="Mule G."/>
            <person name="Ngan C.Y."/>
            <person name="Orejas M."/>
            <person name="Orosz E."/>
            <person name="Ouedraogo J.P."/>
            <person name="Overkamp K.M."/>
            <person name="Park H.-S."/>
            <person name="Perrone G."/>
            <person name="Piumi F."/>
            <person name="Punt P.J."/>
            <person name="Ram A.F."/>
            <person name="Ramon A."/>
            <person name="Rauscher S."/>
            <person name="Record E."/>
            <person name="Riano-Pachon D.M."/>
            <person name="Robert V."/>
            <person name="Roehrig J."/>
            <person name="Ruller R."/>
            <person name="Salamov A."/>
            <person name="Salih N.S."/>
            <person name="Samson R.A."/>
            <person name="Sandor E."/>
            <person name="Sanguinetti M."/>
            <person name="Schuetze T."/>
            <person name="Sepcic K."/>
            <person name="Shelest E."/>
            <person name="Sherlock G."/>
            <person name="Sophianopoulou V."/>
            <person name="Squina F.M."/>
            <person name="Sun H."/>
            <person name="Susca A."/>
            <person name="Todd R.B."/>
            <person name="Tsang A."/>
            <person name="Unkles S.E."/>
            <person name="van de Wiele N."/>
            <person name="van Rossen-Uffink D."/>
            <person name="Oliveira J.V."/>
            <person name="Vesth T.C."/>
            <person name="Visser J."/>
            <person name="Yu J.-H."/>
            <person name="Zhou M."/>
            <person name="Andersen M.R."/>
            <person name="Archer D.B."/>
            <person name="Baker S.E."/>
            <person name="Benoit I."/>
            <person name="Brakhage A.A."/>
            <person name="Braus G.H."/>
            <person name="Fischer R."/>
            <person name="Frisvad J.C."/>
            <person name="Goldman G.H."/>
            <person name="Houbraken J."/>
            <person name="Oakley B."/>
            <person name="Pocsi I."/>
            <person name="Scazzocchio C."/>
            <person name="Seiboth B."/>
            <person name="vanKuyk P.A."/>
            <person name="Wortman J."/>
            <person name="Dyer P.S."/>
            <person name="Grigoriev I.V."/>
        </authorList>
    </citation>
    <scope>NUCLEOTIDE SEQUENCE [LARGE SCALE GENOMIC DNA]</scope>
    <source>
        <strain evidence="2">CBS 106.47</strain>
    </source>
</reference>
<dbReference type="VEuPathDB" id="FungiDB:ASPFODRAFT_429480"/>
<evidence type="ECO:0000313" key="1">
    <source>
        <dbReference type="EMBL" id="OJZ90581.1"/>
    </source>
</evidence>
<sequence length="205" mass="22503">MHDRCLRCYHANARERSPSMCHTTGTCGSTSNRSPWKSHQDHCPHLPQSDTPRSVFTITIKNRNSANIVRRSSTHAMCMPSPNQSSIKHPYPQFLAAITPTHVQGAQPATFCNPNLTSHFPTHCSDSTLTWMSLSIHSRLSSSQLPRVVTDSHTMITQPRNSLSSSGIPIYIANWSSATSLAPAVLLSAAHHYGNSSAPLIYSDD</sequence>
<protein>
    <submittedName>
        <fullName evidence="1">Uncharacterized protein</fullName>
    </submittedName>
</protein>
<name>A0A1M3TV70_ASPLC</name>
<evidence type="ECO:0000313" key="2">
    <source>
        <dbReference type="Proteomes" id="UP000184063"/>
    </source>
</evidence>
<gene>
    <name evidence="1" type="ORF">ASPFODRAFT_429480</name>
</gene>
<dbReference type="AlphaFoldDB" id="A0A1M3TV70"/>
<dbReference type="EMBL" id="KV878237">
    <property type="protein sequence ID" value="OJZ90581.1"/>
    <property type="molecule type" value="Genomic_DNA"/>
</dbReference>
<accession>A0A1M3TV70</accession>